<dbReference type="InterPro" id="IPR013249">
    <property type="entry name" value="RNA_pol_sigma70_r4_t2"/>
</dbReference>
<keyword evidence="3" id="KW-0731">Sigma factor</keyword>
<organism evidence="7 8">
    <name type="scientific">Paenibacillus agaridevorans</name>
    <dbReference type="NCBI Taxonomy" id="171404"/>
    <lineage>
        <taxon>Bacteria</taxon>
        <taxon>Bacillati</taxon>
        <taxon>Bacillota</taxon>
        <taxon>Bacilli</taxon>
        <taxon>Bacillales</taxon>
        <taxon>Paenibacillaceae</taxon>
        <taxon>Paenibacillus</taxon>
    </lineage>
</organism>
<dbReference type="PANTHER" id="PTHR43133">
    <property type="entry name" value="RNA POLYMERASE ECF-TYPE SIGMA FACTO"/>
    <property type="match status" value="1"/>
</dbReference>
<evidence type="ECO:0000256" key="3">
    <source>
        <dbReference type="ARBA" id="ARBA00023082"/>
    </source>
</evidence>
<dbReference type="GO" id="GO:0006352">
    <property type="term" value="P:DNA-templated transcription initiation"/>
    <property type="evidence" value="ECO:0007669"/>
    <property type="project" value="InterPro"/>
</dbReference>
<dbReference type="InterPro" id="IPR007627">
    <property type="entry name" value="RNA_pol_sigma70_r2"/>
</dbReference>
<dbReference type="GO" id="GO:0000428">
    <property type="term" value="C:DNA-directed RNA polymerase complex"/>
    <property type="evidence" value="ECO:0007669"/>
    <property type="project" value="UniProtKB-KW"/>
</dbReference>
<keyword evidence="7" id="KW-0240">DNA-directed RNA polymerase</keyword>
<accession>A0A2R5EHG6</accession>
<dbReference type="Pfam" id="PF04542">
    <property type="entry name" value="Sigma70_r2"/>
    <property type="match status" value="1"/>
</dbReference>
<gene>
    <name evidence="7" type="ORF">PAT3040_00015</name>
</gene>
<name>A0A2R5EHG6_9BACL</name>
<feature type="domain" description="RNA polymerase sigma-70 region 2" evidence="5">
    <location>
        <begin position="8"/>
        <end position="74"/>
    </location>
</feature>
<keyword evidence="2" id="KW-0805">Transcription regulation</keyword>
<feature type="domain" description="RNA polymerase sigma factor 70 region 4 type 2" evidence="6">
    <location>
        <begin position="103"/>
        <end position="154"/>
    </location>
</feature>
<dbReference type="InterPro" id="IPR014284">
    <property type="entry name" value="RNA_pol_sigma-70_dom"/>
</dbReference>
<evidence type="ECO:0000313" key="7">
    <source>
        <dbReference type="EMBL" id="GBG05535.1"/>
    </source>
</evidence>
<dbReference type="Gene3D" id="1.10.1740.10">
    <property type="match status" value="1"/>
</dbReference>
<dbReference type="Gene3D" id="1.10.10.10">
    <property type="entry name" value="Winged helix-like DNA-binding domain superfamily/Winged helix DNA-binding domain"/>
    <property type="match status" value="1"/>
</dbReference>
<dbReference type="Proteomes" id="UP000245202">
    <property type="component" value="Unassembled WGS sequence"/>
</dbReference>
<sequence length="163" mass="18956">MTDFEQIYADYFKPVYAFVLSLSRDAAIAEDITQETFLKAIKNIDAFKGECKMSVWLCQIAKNSYFTYVDKQKRISQDTAIERANLRSPNLEDALANREQAYRVHQALHKMDEPYKEVFTLRIFGELSFAQISGLFGKTESWARVTFYRAKKRLLAELKEDSP</sequence>
<dbReference type="PANTHER" id="PTHR43133:SF51">
    <property type="entry name" value="RNA POLYMERASE SIGMA FACTOR"/>
    <property type="match status" value="1"/>
</dbReference>
<dbReference type="GO" id="GO:0003677">
    <property type="term" value="F:DNA binding"/>
    <property type="evidence" value="ECO:0007669"/>
    <property type="project" value="InterPro"/>
</dbReference>
<dbReference type="InterPro" id="IPR013324">
    <property type="entry name" value="RNA_pol_sigma_r3/r4-like"/>
</dbReference>
<dbReference type="SUPFAM" id="SSF88659">
    <property type="entry name" value="Sigma3 and sigma4 domains of RNA polymerase sigma factors"/>
    <property type="match status" value="1"/>
</dbReference>
<evidence type="ECO:0000256" key="2">
    <source>
        <dbReference type="ARBA" id="ARBA00023015"/>
    </source>
</evidence>
<dbReference type="InterPro" id="IPR036388">
    <property type="entry name" value="WH-like_DNA-bd_sf"/>
</dbReference>
<keyword evidence="8" id="KW-1185">Reference proteome</keyword>
<dbReference type="EMBL" id="BDQX01000005">
    <property type="protein sequence ID" value="GBG05535.1"/>
    <property type="molecule type" value="Genomic_DNA"/>
</dbReference>
<dbReference type="InterPro" id="IPR039425">
    <property type="entry name" value="RNA_pol_sigma-70-like"/>
</dbReference>
<dbReference type="CDD" id="cd06171">
    <property type="entry name" value="Sigma70_r4"/>
    <property type="match status" value="1"/>
</dbReference>
<evidence type="ECO:0000256" key="1">
    <source>
        <dbReference type="ARBA" id="ARBA00010641"/>
    </source>
</evidence>
<dbReference type="AlphaFoldDB" id="A0A2R5EHG6"/>
<dbReference type="NCBIfam" id="TIGR02937">
    <property type="entry name" value="sigma70-ECF"/>
    <property type="match status" value="1"/>
</dbReference>
<comment type="similarity">
    <text evidence="1">Belongs to the sigma-70 factor family. ECF subfamily.</text>
</comment>
<protein>
    <submittedName>
        <fullName evidence="7">DNA-directed RNA polymerase subunit sigma</fullName>
    </submittedName>
</protein>
<dbReference type="InterPro" id="IPR013325">
    <property type="entry name" value="RNA_pol_sigma_r2"/>
</dbReference>
<keyword evidence="4" id="KW-0804">Transcription</keyword>
<evidence type="ECO:0000313" key="8">
    <source>
        <dbReference type="Proteomes" id="UP000245202"/>
    </source>
</evidence>
<dbReference type="RefSeq" id="WP_087569176.1">
    <property type="nucleotide sequence ID" value="NZ_BDQX01000005.1"/>
</dbReference>
<reference evidence="7 8" key="1">
    <citation type="submission" date="2017-08" db="EMBL/GenBank/DDBJ databases">
        <title>Substantial Increase in Enzyme Production by Combined Drug-Resistance Mutations in Paenibacillus agaridevorans.</title>
        <authorList>
            <person name="Tanaka Y."/>
            <person name="Funane K."/>
            <person name="Hosaka T."/>
            <person name="Shiwa Y."/>
            <person name="Fujita N."/>
            <person name="Miyazaki T."/>
            <person name="Yoshikawa H."/>
            <person name="Murakami K."/>
            <person name="Kasahara K."/>
            <person name="Inaoka T."/>
            <person name="Hiraga Y."/>
            <person name="Ochi K."/>
        </authorList>
    </citation>
    <scope>NUCLEOTIDE SEQUENCE [LARGE SCALE GENOMIC DNA]</scope>
    <source>
        <strain evidence="7 8">T-3040</strain>
    </source>
</reference>
<proteinExistence type="inferred from homology"/>
<dbReference type="GO" id="GO:0016987">
    <property type="term" value="F:sigma factor activity"/>
    <property type="evidence" value="ECO:0007669"/>
    <property type="project" value="UniProtKB-KW"/>
</dbReference>
<dbReference type="Pfam" id="PF08281">
    <property type="entry name" value="Sigma70_r4_2"/>
    <property type="match status" value="1"/>
</dbReference>
<comment type="caution">
    <text evidence="7">The sequence shown here is derived from an EMBL/GenBank/DDBJ whole genome shotgun (WGS) entry which is preliminary data.</text>
</comment>
<dbReference type="SUPFAM" id="SSF88946">
    <property type="entry name" value="Sigma2 domain of RNA polymerase sigma factors"/>
    <property type="match status" value="1"/>
</dbReference>
<evidence type="ECO:0000256" key="4">
    <source>
        <dbReference type="ARBA" id="ARBA00023163"/>
    </source>
</evidence>
<evidence type="ECO:0000259" key="5">
    <source>
        <dbReference type="Pfam" id="PF04542"/>
    </source>
</evidence>
<evidence type="ECO:0000259" key="6">
    <source>
        <dbReference type="Pfam" id="PF08281"/>
    </source>
</evidence>